<gene>
    <name evidence="1" type="ORF">BpHYR1_023966</name>
</gene>
<dbReference type="EMBL" id="REGN01000982">
    <property type="protein sequence ID" value="RNA37782.1"/>
    <property type="molecule type" value="Genomic_DNA"/>
</dbReference>
<protein>
    <submittedName>
        <fullName evidence="1">Uncharacterized protein</fullName>
    </submittedName>
</protein>
<evidence type="ECO:0000313" key="2">
    <source>
        <dbReference type="Proteomes" id="UP000276133"/>
    </source>
</evidence>
<organism evidence="1 2">
    <name type="scientific">Brachionus plicatilis</name>
    <name type="common">Marine rotifer</name>
    <name type="synonym">Brachionus muelleri</name>
    <dbReference type="NCBI Taxonomy" id="10195"/>
    <lineage>
        <taxon>Eukaryota</taxon>
        <taxon>Metazoa</taxon>
        <taxon>Spiralia</taxon>
        <taxon>Gnathifera</taxon>
        <taxon>Rotifera</taxon>
        <taxon>Eurotatoria</taxon>
        <taxon>Monogononta</taxon>
        <taxon>Pseudotrocha</taxon>
        <taxon>Ploima</taxon>
        <taxon>Brachionidae</taxon>
        <taxon>Brachionus</taxon>
    </lineage>
</organism>
<proteinExistence type="predicted"/>
<dbReference type="AlphaFoldDB" id="A0A3M7SQ22"/>
<sequence length="63" mass="7421">MNRHRIADNIVSISSKTRFSGNKSIQNRDISLRSIRKSSLIVCLWVVQSFKQQQKKSKRKNQF</sequence>
<evidence type="ECO:0000313" key="1">
    <source>
        <dbReference type="EMBL" id="RNA37782.1"/>
    </source>
</evidence>
<keyword evidence="2" id="KW-1185">Reference proteome</keyword>
<dbReference type="Proteomes" id="UP000276133">
    <property type="component" value="Unassembled WGS sequence"/>
</dbReference>
<comment type="caution">
    <text evidence="1">The sequence shown here is derived from an EMBL/GenBank/DDBJ whole genome shotgun (WGS) entry which is preliminary data.</text>
</comment>
<reference evidence="1 2" key="1">
    <citation type="journal article" date="2018" name="Sci. Rep.">
        <title>Genomic signatures of local adaptation to the degree of environmental predictability in rotifers.</title>
        <authorList>
            <person name="Franch-Gras L."/>
            <person name="Hahn C."/>
            <person name="Garcia-Roger E.M."/>
            <person name="Carmona M.J."/>
            <person name="Serra M."/>
            <person name="Gomez A."/>
        </authorList>
    </citation>
    <scope>NUCLEOTIDE SEQUENCE [LARGE SCALE GENOMIC DNA]</scope>
    <source>
        <strain evidence="1">HYR1</strain>
    </source>
</reference>
<accession>A0A3M7SQ22</accession>
<name>A0A3M7SQ22_BRAPC</name>